<feature type="domain" description="2EXR" evidence="1">
    <location>
        <begin position="268"/>
        <end position="344"/>
    </location>
</feature>
<feature type="domain" description="2EXR" evidence="1">
    <location>
        <begin position="3"/>
        <end position="82"/>
    </location>
</feature>
<sequence>MAQFKDLPPELRFDIWKLALPEEGPAIYNITNDYIESFFPLWTNTRDRTGPVRCLPPRIQVPIPTVYNVCRESRAVVDIWMRKNDISWFLRPETQGHILVRAMDPQRDIVYMPIDNWISIYGFLVSDDVDPVEQQSLRDTFVNVAFSAHTFSQDQNMHDIAHILRGSPNMKRIYVIYNDLPPMRKVTLVGEDREWWIDVSVQPRCEIASFPKLHETVYIHRLDRNEYLNRFEKGRLSEFAALAESRWKVWGTEIPEITDEITGEIRAPFSKLPPEVRTAIWEAALPSVKTPGLYTYNKQRLDDTVEERRETLAQQHRIRVPSPACYNACKEARHVVEHWFKRNKIERSFREETKDVVLERPFDAGRDLFYVPQDRWQLFLIEIMEELHENEAEDETSATHIIYNIKHLALPAFTAYYSISNLCALLDWTKKLETLYVVWEELPKTKGIWEIASYPEPEDTVNMCHFDDRIGRNFSEEGVLEEWFDEMEDMWATSEVNPDFWDEDAEKLKIPHIHIRVKEVPSRC</sequence>
<evidence type="ECO:0000313" key="2">
    <source>
        <dbReference type="EMBL" id="WZH42425.1"/>
    </source>
</evidence>
<keyword evidence="3" id="KW-1185">Reference proteome</keyword>
<evidence type="ECO:0000313" key="3">
    <source>
        <dbReference type="Proteomes" id="UP001489902"/>
    </source>
</evidence>
<name>A0ABZ2WPV7_9HYPO</name>
<dbReference type="Pfam" id="PF20150">
    <property type="entry name" value="2EXR"/>
    <property type="match status" value="2"/>
</dbReference>
<proteinExistence type="predicted"/>
<dbReference type="PANTHER" id="PTHR35910:SF6">
    <property type="entry name" value="2EXR DOMAIN-CONTAINING PROTEIN"/>
    <property type="match status" value="1"/>
</dbReference>
<organism evidence="2 3">
    <name type="scientific">Fusarium acuminatum</name>
    <dbReference type="NCBI Taxonomy" id="5515"/>
    <lineage>
        <taxon>Eukaryota</taxon>
        <taxon>Fungi</taxon>
        <taxon>Dikarya</taxon>
        <taxon>Ascomycota</taxon>
        <taxon>Pezizomycotina</taxon>
        <taxon>Sordariomycetes</taxon>
        <taxon>Hypocreomycetidae</taxon>
        <taxon>Hypocreales</taxon>
        <taxon>Nectriaceae</taxon>
        <taxon>Fusarium</taxon>
        <taxon>Fusarium tricinctum species complex</taxon>
    </lineage>
</organism>
<gene>
    <name evidence="2" type="ORF">QYS62_003419</name>
</gene>
<dbReference type="Proteomes" id="UP001489902">
    <property type="component" value="Chromosome 2"/>
</dbReference>
<reference evidence="2 3" key="1">
    <citation type="submission" date="2024-04" db="EMBL/GenBank/DDBJ databases">
        <title>Complete genome sequence of Fusarium acuminatum.</title>
        <authorList>
            <person name="Lan B."/>
        </authorList>
    </citation>
    <scope>NUCLEOTIDE SEQUENCE [LARGE SCALE GENOMIC DNA]</scope>
    <source>
        <strain evidence="2">1A</strain>
    </source>
</reference>
<dbReference type="PANTHER" id="PTHR35910">
    <property type="entry name" value="2EXR DOMAIN-CONTAINING PROTEIN"/>
    <property type="match status" value="1"/>
</dbReference>
<dbReference type="EMBL" id="CP151261">
    <property type="protein sequence ID" value="WZH42425.1"/>
    <property type="molecule type" value="Genomic_DNA"/>
</dbReference>
<protein>
    <recommendedName>
        <fullName evidence="1">2EXR domain-containing protein</fullName>
    </recommendedName>
</protein>
<evidence type="ECO:0000259" key="1">
    <source>
        <dbReference type="Pfam" id="PF20150"/>
    </source>
</evidence>
<dbReference type="InterPro" id="IPR045518">
    <property type="entry name" value="2EXR"/>
</dbReference>
<accession>A0ABZ2WPV7</accession>